<evidence type="ECO:0000313" key="2">
    <source>
        <dbReference type="Proteomes" id="UP000494206"/>
    </source>
</evidence>
<dbReference type="OrthoDB" id="5816467at2759"/>
<accession>A0A8S1F1W3</accession>
<proteinExistence type="predicted"/>
<organism evidence="1 2">
    <name type="scientific">Caenorhabditis bovis</name>
    <dbReference type="NCBI Taxonomy" id="2654633"/>
    <lineage>
        <taxon>Eukaryota</taxon>
        <taxon>Metazoa</taxon>
        <taxon>Ecdysozoa</taxon>
        <taxon>Nematoda</taxon>
        <taxon>Chromadorea</taxon>
        <taxon>Rhabditida</taxon>
        <taxon>Rhabditina</taxon>
        <taxon>Rhabditomorpha</taxon>
        <taxon>Rhabditoidea</taxon>
        <taxon>Rhabditidae</taxon>
        <taxon>Peloderinae</taxon>
        <taxon>Caenorhabditis</taxon>
    </lineage>
</organism>
<protein>
    <submittedName>
        <fullName evidence="1">Uncharacterized protein</fullName>
    </submittedName>
</protein>
<dbReference type="EMBL" id="CADEPM010000005">
    <property type="protein sequence ID" value="CAB3405690.1"/>
    <property type="molecule type" value="Genomic_DNA"/>
</dbReference>
<comment type="caution">
    <text evidence="1">The sequence shown here is derived from an EMBL/GenBank/DDBJ whole genome shotgun (WGS) entry which is preliminary data.</text>
</comment>
<name>A0A8S1F1W3_9PELO</name>
<gene>
    <name evidence="1" type="ORF">CBOVIS_LOCUS7856</name>
</gene>
<dbReference type="Proteomes" id="UP000494206">
    <property type="component" value="Unassembled WGS sequence"/>
</dbReference>
<sequence length="482" mass="56523">MEMEPSKLVVRNDLIMDLIMKDLVECSEMRGTDVVRHFIDIRRISKEFAQSLRRVLAKRFKNVVISRYTPLDERKWQHPAFFHRRSHKPDVVINSCRMDWDQLEKFLKFLNTAFGVEIQTIKFFPINRDTFASPPRTLFNFHQFCIERPTYNGAKILCNPKNRVQDLLYDLNEEEVTISSWFLEETANNWTYVDPEYMNRVKKLLKPIKPKVVNAILTDCVLIRDMDLLSHDIIVPNMQPLEIFEVVLQELKPKVLNVKLRTEFASSLDEGIRMDWDDQNFFRTFILYNSEDFSIPVNPSMKGVEDIVLIVDTTGTHSWNTTTNESGFNFVFRDLLSLFPMKKVLIGRAIYIPESTGLVEAFQNEIDGCMESISRASEVINNRPIFVKMFFCRNIELITIPSNRHVKQSVPRYSSHQIEFDNEAAKNFFNEYSSPYLEDRYTNVRAIPSTIIRKWTVSYNGPHVIHFELVLALDMVHASYDD</sequence>
<evidence type="ECO:0000313" key="1">
    <source>
        <dbReference type="EMBL" id="CAB3405690.1"/>
    </source>
</evidence>
<dbReference type="AlphaFoldDB" id="A0A8S1F1W3"/>
<keyword evidence="2" id="KW-1185">Reference proteome</keyword>
<reference evidence="1 2" key="1">
    <citation type="submission" date="2020-04" db="EMBL/GenBank/DDBJ databases">
        <authorList>
            <person name="Laetsch R D."/>
            <person name="Stevens L."/>
            <person name="Kumar S."/>
            <person name="Blaxter L. M."/>
        </authorList>
    </citation>
    <scope>NUCLEOTIDE SEQUENCE [LARGE SCALE GENOMIC DNA]</scope>
</reference>